<keyword evidence="4" id="KW-1185">Reference proteome</keyword>
<dbReference type="Gene3D" id="3.40.50.1820">
    <property type="entry name" value="alpha/beta hydrolase"/>
    <property type="match status" value="1"/>
</dbReference>
<protein>
    <submittedName>
        <fullName evidence="5">Monoacylglycerol lipase ABHD2</fullName>
    </submittedName>
</protein>
<dbReference type="PIRSF" id="PIRSF005211">
    <property type="entry name" value="Ab_hydro_YheT"/>
    <property type="match status" value="1"/>
</dbReference>
<evidence type="ECO:0000313" key="4">
    <source>
        <dbReference type="Proteomes" id="UP000694888"/>
    </source>
</evidence>
<proteinExistence type="inferred from homology"/>
<evidence type="ECO:0000256" key="1">
    <source>
        <dbReference type="ARBA" id="ARBA00010884"/>
    </source>
</evidence>
<organism evidence="4 5">
    <name type="scientific">Aplysia californica</name>
    <name type="common">California sea hare</name>
    <dbReference type="NCBI Taxonomy" id="6500"/>
    <lineage>
        <taxon>Eukaryota</taxon>
        <taxon>Metazoa</taxon>
        <taxon>Spiralia</taxon>
        <taxon>Lophotrochozoa</taxon>
        <taxon>Mollusca</taxon>
        <taxon>Gastropoda</taxon>
        <taxon>Heterobranchia</taxon>
        <taxon>Euthyneura</taxon>
        <taxon>Tectipleura</taxon>
        <taxon>Aplysiida</taxon>
        <taxon>Aplysioidea</taxon>
        <taxon>Aplysiidae</taxon>
        <taxon>Aplysia</taxon>
    </lineage>
</organism>
<dbReference type="InterPro" id="IPR029058">
    <property type="entry name" value="AB_hydrolase_fold"/>
</dbReference>
<comment type="similarity">
    <text evidence="1">Belongs to the AB hydrolase superfamily. AB hydrolase 4 family.</text>
</comment>
<reference evidence="5" key="1">
    <citation type="submission" date="2025-08" db="UniProtKB">
        <authorList>
            <consortium name="RefSeq"/>
        </authorList>
    </citation>
    <scope>IDENTIFICATION</scope>
</reference>
<gene>
    <name evidence="5" type="primary">LOC101858998</name>
</gene>
<sequence length="424" mass="47358">MSALLAAMFGLVFYMLVRLLHLTQPSSAPLLYVKDRSSDFVQSVLTLCPILNQPYVPTLLWGKSGHIQTILYAKMGRVNMPVPNGVRHTTGMADGATLTFDLYEPEVPHKTGGSYCIIFCPGIGNSSESPYIRTLVHHAQKNGYISVVLNHLGSLKNTPLSSPRIFSYGGTEELGLVRAEVERLYPHCHLVLVGLSMGANIVVKYLGESAAHQKGILAAVSFCQGYDVNRAVEVLTSWTNLRQGYVYVMTANQKRIIKRHKDILLSDEEKQRIGVADEQEVFSAHLLSGLDEAYTRKLFGFNSREEFYHHSSCSHYLSNVQTPLLIVNSADDPIVPETLFEYPLEASQKLQNCIYAITKHGGHLGFFEHGWFWPHSLTWMDRLIVEFADAITSLHNSGELEKLTTLDESKGREEIKESADFVVA</sequence>
<dbReference type="InterPro" id="IPR050960">
    <property type="entry name" value="AB_hydrolase_4_sf"/>
</dbReference>
<dbReference type="SUPFAM" id="SSF53474">
    <property type="entry name" value="alpha/beta-Hydrolases"/>
    <property type="match status" value="1"/>
</dbReference>
<dbReference type="InterPro" id="IPR000073">
    <property type="entry name" value="AB_hydrolase_1"/>
</dbReference>
<dbReference type="Pfam" id="PF00561">
    <property type="entry name" value="Abhydrolase_1"/>
    <property type="match status" value="1"/>
</dbReference>
<dbReference type="PANTHER" id="PTHR10794">
    <property type="entry name" value="ABHYDROLASE DOMAIN-CONTAINING PROTEIN"/>
    <property type="match status" value="1"/>
</dbReference>
<accession>A0ABM0JHX1</accession>
<evidence type="ECO:0000313" key="5">
    <source>
        <dbReference type="RefSeq" id="XP_005094023.1"/>
    </source>
</evidence>
<keyword evidence="2" id="KW-0732">Signal</keyword>
<dbReference type="GeneID" id="101858998"/>
<feature type="signal peptide" evidence="2">
    <location>
        <begin position="1"/>
        <end position="19"/>
    </location>
</feature>
<evidence type="ECO:0000256" key="2">
    <source>
        <dbReference type="SAM" id="SignalP"/>
    </source>
</evidence>
<feature type="chain" id="PRO_5045706894" evidence="2">
    <location>
        <begin position="20"/>
        <end position="424"/>
    </location>
</feature>
<dbReference type="InterPro" id="IPR012020">
    <property type="entry name" value="ABHD4"/>
</dbReference>
<name>A0ABM0JHX1_APLCA</name>
<dbReference type="RefSeq" id="XP_005094023.1">
    <property type="nucleotide sequence ID" value="XM_005093966.3"/>
</dbReference>
<evidence type="ECO:0000259" key="3">
    <source>
        <dbReference type="Pfam" id="PF00561"/>
    </source>
</evidence>
<feature type="domain" description="AB hydrolase-1" evidence="3">
    <location>
        <begin position="117"/>
        <end position="369"/>
    </location>
</feature>
<dbReference type="PANTHER" id="PTHR10794:SF45">
    <property type="entry name" value="MONOACYLGLYCEROL LIPASE ABHD2"/>
    <property type="match status" value="1"/>
</dbReference>
<dbReference type="Proteomes" id="UP000694888">
    <property type="component" value="Unplaced"/>
</dbReference>